<feature type="compositionally biased region" description="Acidic residues" evidence="1">
    <location>
        <begin position="104"/>
        <end position="114"/>
    </location>
</feature>
<sequence>MASSCHFDTSQTYDGHKAVKSLYPACTKCLKKGRQWDPLSNTRQYLWSKKDGAFGEEFPVPEAPTPDGTSGYSNYVTISRINRQGVLKRLRRIPNSPTNPNAEGSDELDGEEVEVVTNSIDHRSSTSPSQPASKIFQSQVIPSTPRNLQPVLSTIPSSIPPSSPNASTSRPALVSTVRSSHIPQPRTSPIITSQ</sequence>
<gene>
    <name evidence="2" type="ORF">O181_000709</name>
</gene>
<comment type="caution">
    <text evidence="2">The sequence shown here is derived from an EMBL/GenBank/DDBJ whole genome shotgun (WGS) entry which is preliminary data.</text>
</comment>
<keyword evidence="3" id="KW-1185">Reference proteome</keyword>
<reference evidence="2" key="1">
    <citation type="submission" date="2021-03" db="EMBL/GenBank/DDBJ databases">
        <title>Draft genome sequence of rust myrtle Austropuccinia psidii MF-1, a brazilian biotype.</title>
        <authorList>
            <person name="Quecine M.C."/>
            <person name="Pachon D.M.R."/>
            <person name="Bonatelli M.L."/>
            <person name="Correr F.H."/>
            <person name="Franceschini L.M."/>
            <person name="Leite T.F."/>
            <person name="Margarido G.R.A."/>
            <person name="Almeida C.A."/>
            <person name="Ferrarezi J.A."/>
            <person name="Labate C.A."/>
        </authorList>
    </citation>
    <scope>NUCLEOTIDE SEQUENCE</scope>
    <source>
        <strain evidence="2">MF-1</strain>
    </source>
</reference>
<dbReference type="Proteomes" id="UP000765509">
    <property type="component" value="Unassembled WGS sequence"/>
</dbReference>
<evidence type="ECO:0000313" key="3">
    <source>
        <dbReference type="Proteomes" id="UP000765509"/>
    </source>
</evidence>
<feature type="region of interest" description="Disordered" evidence="1">
    <location>
        <begin position="89"/>
        <end position="194"/>
    </location>
</feature>
<dbReference type="AlphaFoldDB" id="A0A9Q3B941"/>
<feature type="compositionally biased region" description="Polar residues" evidence="1">
    <location>
        <begin position="125"/>
        <end position="152"/>
    </location>
</feature>
<evidence type="ECO:0000256" key="1">
    <source>
        <dbReference type="SAM" id="MobiDB-lite"/>
    </source>
</evidence>
<name>A0A9Q3B941_9BASI</name>
<dbReference type="EMBL" id="AVOT02000090">
    <property type="protein sequence ID" value="MBW0460994.1"/>
    <property type="molecule type" value="Genomic_DNA"/>
</dbReference>
<evidence type="ECO:0000313" key="2">
    <source>
        <dbReference type="EMBL" id="MBW0460994.1"/>
    </source>
</evidence>
<proteinExistence type="predicted"/>
<feature type="compositionally biased region" description="Polar residues" evidence="1">
    <location>
        <begin position="176"/>
        <end position="194"/>
    </location>
</feature>
<accession>A0A9Q3B941</accession>
<protein>
    <submittedName>
        <fullName evidence="2">Uncharacterized protein</fullName>
    </submittedName>
</protein>
<organism evidence="2 3">
    <name type="scientific">Austropuccinia psidii MF-1</name>
    <dbReference type="NCBI Taxonomy" id="1389203"/>
    <lineage>
        <taxon>Eukaryota</taxon>
        <taxon>Fungi</taxon>
        <taxon>Dikarya</taxon>
        <taxon>Basidiomycota</taxon>
        <taxon>Pucciniomycotina</taxon>
        <taxon>Pucciniomycetes</taxon>
        <taxon>Pucciniales</taxon>
        <taxon>Sphaerophragmiaceae</taxon>
        <taxon>Austropuccinia</taxon>
    </lineage>
</organism>